<dbReference type="EMBL" id="CAJOBA010013916">
    <property type="protein sequence ID" value="CAF3881494.1"/>
    <property type="molecule type" value="Genomic_DNA"/>
</dbReference>
<dbReference type="Proteomes" id="UP000682733">
    <property type="component" value="Unassembled WGS sequence"/>
</dbReference>
<evidence type="ECO:0000313" key="8">
    <source>
        <dbReference type="EMBL" id="CAF0764996.1"/>
    </source>
</evidence>
<feature type="compositionally biased region" description="Low complexity" evidence="6">
    <location>
        <begin position="344"/>
        <end position="353"/>
    </location>
</feature>
<gene>
    <name evidence="8" type="ORF">GPM918_LOCUS1599</name>
    <name evidence="9" type="ORF">OVA965_LOCUS19827</name>
    <name evidence="10" type="ORF">SRO942_LOCUS1599</name>
    <name evidence="11" type="ORF">TMI583_LOCUS20012</name>
</gene>
<dbReference type="EMBL" id="CAJOBC010000153">
    <property type="protein sequence ID" value="CAF3546247.1"/>
    <property type="molecule type" value="Genomic_DNA"/>
</dbReference>
<dbReference type="EMBL" id="CAJNOK010010331">
    <property type="protein sequence ID" value="CAF1112773.1"/>
    <property type="molecule type" value="Genomic_DNA"/>
</dbReference>
<sequence>MLNCPNTSEQSILEPNLSFIASNETVHTTLSPPLIGTSNTTFVPNNSGVMTNQTAEHNKMSPPTSRPGYNTTTADRKLRPNSLDIRQRQTGLPHPMLTSDDYNKLILSTPELDEKLRGYTNIVTSTSTPTIQLQTPDVINSITNVFSQQQRQQISQQQFMTDGTPSPSYKLLEELMNSQQSTTNNQGNSTPDILTAIQQLSSQQPLIIVPPDNHITITPQFLQQLQNTFTNNPETAMTIANNEHLQALVYALQKAASTPNSSITPNMEINNHVFTTDNNTNTSNSVRNVSISQNRSHSPQMDTSANDSSTSSSLSPLTHSSSSTLHTNNIQLGKIKDEPQHVPSGSSSLITTTTTMSNTIPGIERINMEQNEVVKREKKRERNRQAAQKCRTRKLTRIAELQKRVNELQGNNKHLNDTAEQLRHEISKLERQLHDHQTSGCNLTYTTSTSAPISNYNYSR</sequence>
<feature type="compositionally biased region" description="Polar residues" evidence="6">
    <location>
        <begin position="293"/>
        <end position="307"/>
    </location>
</feature>
<keyword evidence="5" id="KW-0175">Coiled coil</keyword>
<dbReference type="GO" id="GO:0051726">
    <property type="term" value="P:regulation of cell cycle"/>
    <property type="evidence" value="ECO:0007669"/>
    <property type="project" value="TreeGrafter"/>
</dbReference>
<dbReference type="GO" id="GO:0000981">
    <property type="term" value="F:DNA-binding transcription factor activity, RNA polymerase II-specific"/>
    <property type="evidence" value="ECO:0007669"/>
    <property type="project" value="TreeGrafter"/>
</dbReference>
<dbReference type="EMBL" id="CAJNOQ010000153">
    <property type="protein sequence ID" value="CAF0764996.1"/>
    <property type="molecule type" value="Genomic_DNA"/>
</dbReference>
<evidence type="ECO:0000256" key="5">
    <source>
        <dbReference type="SAM" id="Coils"/>
    </source>
</evidence>
<dbReference type="Gene3D" id="1.20.5.170">
    <property type="match status" value="1"/>
</dbReference>
<accession>A0A813QBI1</accession>
<dbReference type="SUPFAM" id="SSF57959">
    <property type="entry name" value="Leucine zipper domain"/>
    <property type="match status" value="1"/>
</dbReference>
<comment type="similarity">
    <text evidence="1">Belongs to the bZIP family. Jun subfamily.</text>
</comment>
<dbReference type="Proteomes" id="UP000677228">
    <property type="component" value="Unassembled WGS sequence"/>
</dbReference>
<dbReference type="GO" id="GO:0042127">
    <property type="term" value="P:regulation of cell population proliferation"/>
    <property type="evidence" value="ECO:0007669"/>
    <property type="project" value="TreeGrafter"/>
</dbReference>
<proteinExistence type="inferred from homology"/>
<dbReference type="InterPro" id="IPR050946">
    <property type="entry name" value="AP-1_TF_bZIP"/>
</dbReference>
<evidence type="ECO:0000313" key="11">
    <source>
        <dbReference type="EMBL" id="CAF3881494.1"/>
    </source>
</evidence>
<dbReference type="PANTHER" id="PTHR11462:SF35">
    <property type="entry name" value="TRANSCRIPTION FACTOR JRA"/>
    <property type="match status" value="1"/>
</dbReference>
<dbReference type="SMART" id="SM00338">
    <property type="entry name" value="BRLZ"/>
    <property type="match status" value="1"/>
</dbReference>
<dbReference type="GO" id="GO:0000978">
    <property type="term" value="F:RNA polymerase II cis-regulatory region sequence-specific DNA binding"/>
    <property type="evidence" value="ECO:0007669"/>
    <property type="project" value="TreeGrafter"/>
</dbReference>
<name>A0A813QBI1_9BILA</name>
<evidence type="ECO:0000259" key="7">
    <source>
        <dbReference type="PROSITE" id="PS50217"/>
    </source>
</evidence>
<organism evidence="8 12">
    <name type="scientific">Didymodactylos carnosus</name>
    <dbReference type="NCBI Taxonomy" id="1234261"/>
    <lineage>
        <taxon>Eukaryota</taxon>
        <taxon>Metazoa</taxon>
        <taxon>Spiralia</taxon>
        <taxon>Gnathifera</taxon>
        <taxon>Rotifera</taxon>
        <taxon>Eurotatoria</taxon>
        <taxon>Bdelloidea</taxon>
        <taxon>Philodinida</taxon>
        <taxon>Philodinidae</taxon>
        <taxon>Didymodactylos</taxon>
    </lineage>
</organism>
<dbReference type="AlphaFoldDB" id="A0A813QBI1"/>
<dbReference type="Proteomes" id="UP000663829">
    <property type="component" value="Unassembled WGS sequence"/>
</dbReference>
<keyword evidence="12" id="KW-1185">Reference proteome</keyword>
<evidence type="ECO:0000256" key="1">
    <source>
        <dbReference type="ARBA" id="ARBA00006882"/>
    </source>
</evidence>
<evidence type="ECO:0000313" key="12">
    <source>
        <dbReference type="Proteomes" id="UP000663829"/>
    </source>
</evidence>
<dbReference type="InterPro" id="IPR046347">
    <property type="entry name" value="bZIP_sf"/>
</dbReference>
<dbReference type="PRINTS" id="PR00043">
    <property type="entry name" value="LEUZIPPRJUN"/>
</dbReference>
<dbReference type="Pfam" id="PF00170">
    <property type="entry name" value="bZIP_1"/>
    <property type="match status" value="1"/>
</dbReference>
<dbReference type="InterPro" id="IPR004827">
    <property type="entry name" value="bZIP"/>
</dbReference>
<dbReference type="GO" id="GO:0005667">
    <property type="term" value="C:transcription regulator complex"/>
    <property type="evidence" value="ECO:0007669"/>
    <property type="project" value="TreeGrafter"/>
</dbReference>
<feature type="compositionally biased region" description="Low complexity" evidence="6">
    <location>
        <begin position="275"/>
        <end position="292"/>
    </location>
</feature>
<dbReference type="PANTHER" id="PTHR11462">
    <property type="entry name" value="JUN TRANSCRIPTION FACTOR-RELATED"/>
    <property type="match status" value="1"/>
</dbReference>
<feature type="domain" description="BZIP" evidence="7">
    <location>
        <begin position="373"/>
        <end position="436"/>
    </location>
</feature>
<evidence type="ECO:0000256" key="3">
    <source>
        <dbReference type="ARBA" id="ARBA00023125"/>
    </source>
</evidence>
<feature type="coiled-coil region" evidence="5">
    <location>
        <begin position="391"/>
        <end position="439"/>
    </location>
</feature>
<evidence type="ECO:0000256" key="4">
    <source>
        <dbReference type="ARBA" id="ARBA00023163"/>
    </source>
</evidence>
<dbReference type="PROSITE" id="PS50217">
    <property type="entry name" value="BZIP"/>
    <property type="match status" value="1"/>
</dbReference>
<evidence type="ECO:0000313" key="10">
    <source>
        <dbReference type="EMBL" id="CAF3546247.1"/>
    </source>
</evidence>
<keyword evidence="3" id="KW-0238">DNA-binding</keyword>
<dbReference type="PROSITE" id="PS00036">
    <property type="entry name" value="BZIP_BASIC"/>
    <property type="match status" value="1"/>
</dbReference>
<dbReference type="CDD" id="cd14696">
    <property type="entry name" value="bZIP_Jun"/>
    <property type="match status" value="1"/>
</dbReference>
<feature type="region of interest" description="Disordered" evidence="6">
    <location>
        <begin position="334"/>
        <end position="353"/>
    </location>
</feature>
<feature type="compositionally biased region" description="Polar residues" evidence="6">
    <location>
        <begin position="52"/>
        <end position="73"/>
    </location>
</feature>
<protein>
    <recommendedName>
        <fullName evidence="7">BZIP domain-containing protein</fullName>
    </recommendedName>
</protein>
<feature type="region of interest" description="Disordered" evidence="6">
    <location>
        <begin position="274"/>
        <end position="324"/>
    </location>
</feature>
<keyword evidence="2" id="KW-0805">Transcription regulation</keyword>
<feature type="region of interest" description="Disordered" evidence="6">
    <location>
        <begin position="52"/>
        <end position="85"/>
    </location>
</feature>
<dbReference type="Proteomes" id="UP000681722">
    <property type="component" value="Unassembled WGS sequence"/>
</dbReference>
<reference evidence="8" key="1">
    <citation type="submission" date="2021-02" db="EMBL/GenBank/DDBJ databases">
        <authorList>
            <person name="Nowell W R."/>
        </authorList>
    </citation>
    <scope>NUCLEOTIDE SEQUENCE</scope>
</reference>
<feature type="compositionally biased region" description="Low complexity" evidence="6">
    <location>
        <begin position="308"/>
        <end position="324"/>
    </location>
</feature>
<dbReference type="OrthoDB" id="10047935at2759"/>
<keyword evidence="4" id="KW-0804">Transcription</keyword>
<comment type="caution">
    <text evidence="8">The sequence shown here is derived from an EMBL/GenBank/DDBJ whole genome shotgun (WGS) entry which is preliminary data.</text>
</comment>
<evidence type="ECO:0000256" key="6">
    <source>
        <dbReference type="SAM" id="MobiDB-lite"/>
    </source>
</evidence>
<evidence type="ECO:0000313" key="9">
    <source>
        <dbReference type="EMBL" id="CAF1112773.1"/>
    </source>
</evidence>
<evidence type="ECO:0000256" key="2">
    <source>
        <dbReference type="ARBA" id="ARBA00023015"/>
    </source>
</evidence>
<dbReference type="InterPro" id="IPR002112">
    <property type="entry name" value="Leuzip_Jun"/>
</dbReference>